<evidence type="ECO:0000313" key="3">
    <source>
        <dbReference type="EMBL" id="KAJ7357494.1"/>
    </source>
</evidence>
<evidence type="ECO:0008006" key="5">
    <source>
        <dbReference type="Google" id="ProtNLM"/>
    </source>
</evidence>
<sequence>MLFLINLKDISEYKDPIVGADNGGPKGWARLNKTLTRHKSVLVAFKQKTSSQRNAQQITSLMSLNDELLPDYKLDVPHTPPRVILHYTAFKSTWDWLILFLTLYTTISVPFLVCFSFEHPAVSILDLFVDWLFIADIALNFHTTFCR</sequence>
<dbReference type="InterPro" id="IPR003949">
    <property type="entry name" value="K_chnl_volt-dep_EAG"/>
</dbReference>
<keyword evidence="2" id="KW-1133">Transmembrane helix</keyword>
<evidence type="ECO:0000256" key="1">
    <source>
        <dbReference type="ARBA" id="ARBA00022553"/>
    </source>
</evidence>
<dbReference type="OrthoDB" id="447251at2759"/>
<reference evidence="3" key="1">
    <citation type="submission" date="2023-01" db="EMBL/GenBank/DDBJ databases">
        <title>Genome assembly of the deep-sea coral Lophelia pertusa.</title>
        <authorList>
            <person name="Herrera S."/>
            <person name="Cordes E."/>
        </authorList>
    </citation>
    <scope>NUCLEOTIDE SEQUENCE</scope>
    <source>
        <strain evidence="3">USNM1676648</strain>
        <tissue evidence="3">Polyp</tissue>
    </source>
</reference>
<evidence type="ECO:0000256" key="2">
    <source>
        <dbReference type="SAM" id="Phobius"/>
    </source>
</evidence>
<evidence type="ECO:0000313" key="4">
    <source>
        <dbReference type="Proteomes" id="UP001163046"/>
    </source>
</evidence>
<comment type="caution">
    <text evidence="3">The sequence shown here is derived from an EMBL/GenBank/DDBJ whole genome shotgun (WGS) entry which is preliminary data.</text>
</comment>
<dbReference type="PRINTS" id="PR01464">
    <property type="entry name" value="EAGCHANNEL"/>
</dbReference>
<keyword evidence="4" id="KW-1185">Reference proteome</keyword>
<dbReference type="InterPro" id="IPR050818">
    <property type="entry name" value="KCNH_animal-type"/>
</dbReference>
<dbReference type="EMBL" id="MU827321">
    <property type="protein sequence ID" value="KAJ7357494.1"/>
    <property type="molecule type" value="Genomic_DNA"/>
</dbReference>
<dbReference type="GO" id="GO:0042391">
    <property type="term" value="P:regulation of membrane potential"/>
    <property type="evidence" value="ECO:0007669"/>
    <property type="project" value="TreeGrafter"/>
</dbReference>
<dbReference type="InterPro" id="IPR003938">
    <property type="entry name" value="K_chnl_volt-dep_EAG/ELK/ERG"/>
</dbReference>
<dbReference type="PRINTS" id="PR01463">
    <property type="entry name" value="EAGCHANLFMLY"/>
</dbReference>
<name>A0A9W9YLK4_9CNID</name>
<keyword evidence="2" id="KW-0472">Membrane</keyword>
<protein>
    <recommendedName>
        <fullName evidence="5">Ion transport domain-containing protein</fullName>
    </recommendedName>
</protein>
<dbReference type="PANTHER" id="PTHR10217:SF435">
    <property type="entry name" value="POTASSIUM VOLTAGE-GATED CHANNEL PROTEIN EAG"/>
    <property type="match status" value="1"/>
</dbReference>
<keyword evidence="1" id="KW-0597">Phosphoprotein</keyword>
<gene>
    <name evidence="3" type="ORF">OS493_025011</name>
</gene>
<dbReference type="AlphaFoldDB" id="A0A9W9YLK4"/>
<organism evidence="3 4">
    <name type="scientific">Desmophyllum pertusum</name>
    <dbReference type="NCBI Taxonomy" id="174260"/>
    <lineage>
        <taxon>Eukaryota</taxon>
        <taxon>Metazoa</taxon>
        <taxon>Cnidaria</taxon>
        <taxon>Anthozoa</taxon>
        <taxon>Hexacorallia</taxon>
        <taxon>Scleractinia</taxon>
        <taxon>Caryophylliina</taxon>
        <taxon>Caryophylliidae</taxon>
        <taxon>Desmophyllum</taxon>
    </lineage>
</organism>
<dbReference type="GO" id="GO:0008076">
    <property type="term" value="C:voltage-gated potassium channel complex"/>
    <property type="evidence" value="ECO:0007669"/>
    <property type="project" value="TreeGrafter"/>
</dbReference>
<keyword evidence="2" id="KW-0812">Transmembrane</keyword>
<accession>A0A9W9YLK4</accession>
<dbReference type="PANTHER" id="PTHR10217">
    <property type="entry name" value="VOLTAGE AND LIGAND GATED POTASSIUM CHANNEL"/>
    <property type="match status" value="1"/>
</dbReference>
<dbReference type="Proteomes" id="UP001163046">
    <property type="component" value="Unassembled WGS sequence"/>
</dbReference>
<dbReference type="GO" id="GO:0005249">
    <property type="term" value="F:voltage-gated potassium channel activity"/>
    <property type="evidence" value="ECO:0007669"/>
    <property type="project" value="InterPro"/>
</dbReference>
<feature type="transmembrane region" description="Helical" evidence="2">
    <location>
        <begin position="96"/>
        <end position="117"/>
    </location>
</feature>
<proteinExistence type="predicted"/>